<sequence length="105" mass="11878">MPRSGKPPTHRSLIFLESWDSENWKINLELRLPPDWFGPQSMLSLRLVCQPEMAAKPLLGDKGYLHYSLPLAMTRLKKPITAAKTSPPLSSTTTFITIMPEHLHA</sequence>
<evidence type="ECO:0000313" key="2">
    <source>
        <dbReference type="EMBL" id="GIZ93943.1"/>
    </source>
</evidence>
<protein>
    <submittedName>
        <fullName evidence="1">Uncharacterized protein</fullName>
    </submittedName>
</protein>
<evidence type="ECO:0000313" key="1">
    <source>
        <dbReference type="EMBL" id="GIZ89540.1"/>
    </source>
</evidence>
<dbReference type="EMBL" id="BPMS01000013">
    <property type="protein sequence ID" value="GIZ89540.1"/>
    <property type="molecule type" value="Genomic_DNA"/>
</dbReference>
<reference evidence="1 4" key="1">
    <citation type="submission" date="2021-07" db="EMBL/GenBank/DDBJ databases">
        <title>Whole genome sequencing of carbapenem-resistant Pseudomonas spp. isolated in Japan.</title>
        <authorList>
            <person name="Suzuki M."/>
            <person name="Maehana S."/>
            <person name="Kitasato H."/>
        </authorList>
    </citation>
    <scope>NUCLEOTIDE SEQUENCE</scope>
    <source>
        <strain evidence="1">KAM435</strain>
        <strain evidence="2 4">KAM436</strain>
    </source>
</reference>
<dbReference type="AlphaFoldDB" id="A0AA37CH45"/>
<accession>A0AA37CH45</accession>
<proteinExistence type="predicted"/>
<comment type="caution">
    <text evidence="1">The sequence shown here is derived from an EMBL/GenBank/DDBJ whole genome shotgun (WGS) entry which is preliminary data.</text>
</comment>
<organism evidence="1 3">
    <name type="scientific">Aquipseudomonas alcaligenes</name>
    <name type="common">Pseudomonas alcaligenes</name>
    <dbReference type="NCBI Taxonomy" id="43263"/>
    <lineage>
        <taxon>Bacteria</taxon>
        <taxon>Pseudomonadati</taxon>
        <taxon>Pseudomonadota</taxon>
        <taxon>Gammaproteobacteria</taxon>
        <taxon>Pseudomonadales</taxon>
        <taxon>Pseudomonadaceae</taxon>
        <taxon>Aquipseudomonas</taxon>
    </lineage>
</organism>
<gene>
    <name evidence="1" type="ORF">KAM435_28670</name>
    <name evidence="2" type="ORF">KAM436_29110</name>
</gene>
<dbReference type="Proteomes" id="UP000887212">
    <property type="component" value="Unassembled WGS sequence"/>
</dbReference>
<evidence type="ECO:0000313" key="4">
    <source>
        <dbReference type="Proteomes" id="UP000887228"/>
    </source>
</evidence>
<dbReference type="EMBL" id="BPMT01000012">
    <property type="protein sequence ID" value="GIZ93943.1"/>
    <property type="molecule type" value="Genomic_DNA"/>
</dbReference>
<name>A0AA37CH45_AQUAC</name>
<evidence type="ECO:0000313" key="3">
    <source>
        <dbReference type="Proteomes" id="UP000887212"/>
    </source>
</evidence>
<dbReference type="Proteomes" id="UP000887228">
    <property type="component" value="Unassembled WGS sequence"/>
</dbReference>